<keyword evidence="5 8" id="KW-0472">Membrane</keyword>
<accession>A0ABP1Q0U6</accession>
<sequence length="269" mass="30926">MDEGEKESETLLSKVQKYSKLLFILGCYSVLFIVVFLKASWFMGWPLPDTPIGFLDWIGGYPNCTPSLENVLKDFGNNVMLCALFVAQHTLLSKRKLQGTCVYEKVFVEWKVNGPIYTFTTAIALHILMKFWIIVPVYIWNFPAIESACTVIHVLSWFLFYGSALMQDMPELIGLHQQVVFSNRSTSSKSLEFEIMLKNQRHLGLIPFTALISACPVMTLDRFLFLVFVLIYSYTMWRDPESYKYIKEMTKSKQTRLSGGFVPLTLKAD</sequence>
<evidence type="ECO:0000313" key="10">
    <source>
        <dbReference type="Proteomes" id="UP001642540"/>
    </source>
</evidence>
<keyword evidence="10" id="KW-1185">Reference proteome</keyword>
<dbReference type="PANTHER" id="PTHR31040:SF1">
    <property type="entry name" value="NURIM"/>
    <property type="match status" value="1"/>
</dbReference>
<evidence type="ECO:0000256" key="1">
    <source>
        <dbReference type="ARBA" id="ARBA00004473"/>
    </source>
</evidence>
<feature type="transmembrane region" description="Helical" evidence="8">
    <location>
        <begin position="114"/>
        <end position="133"/>
    </location>
</feature>
<evidence type="ECO:0000256" key="8">
    <source>
        <dbReference type="SAM" id="Phobius"/>
    </source>
</evidence>
<organism evidence="9 10">
    <name type="scientific">Orchesella dallaii</name>
    <dbReference type="NCBI Taxonomy" id="48710"/>
    <lineage>
        <taxon>Eukaryota</taxon>
        <taxon>Metazoa</taxon>
        <taxon>Ecdysozoa</taxon>
        <taxon>Arthropoda</taxon>
        <taxon>Hexapoda</taxon>
        <taxon>Collembola</taxon>
        <taxon>Entomobryomorpha</taxon>
        <taxon>Entomobryoidea</taxon>
        <taxon>Orchesellidae</taxon>
        <taxon>Orchesellinae</taxon>
        <taxon>Orchesella</taxon>
    </lineage>
</organism>
<name>A0ABP1Q0U6_9HEXA</name>
<comment type="similarity">
    <text evidence="2">Belongs to the nurim family.</text>
</comment>
<gene>
    <name evidence="9" type="ORF">ODALV1_LOCUS4870</name>
</gene>
<evidence type="ECO:0000256" key="3">
    <source>
        <dbReference type="ARBA" id="ARBA00022692"/>
    </source>
</evidence>
<protein>
    <recommendedName>
        <fullName evidence="7">Nuclear envelope membrane protein</fullName>
    </recommendedName>
    <alternativeName>
        <fullName evidence="6">Nuclear rim protein</fullName>
    </alternativeName>
</protein>
<reference evidence="9 10" key="1">
    <citation type="submission" date="2024-08" db="EMBL/GenBank/DDBJ databases">
        <authorList>
            <person name="Cucini C."/>
            <person name="Frati F."/>
        </authorList>
    </citation>
    <scope>NUCLEOTIDE SEQUENCE [LARGE SCALE GENOMIC DNA]</scope>
</reference>
<proteinExistence type="inferred from homology"/>
<evidence type="ECO:0000313" key="9">
    <source>
        <dbReference type="EMBL" id="CAL8081266.1"/>
    </source>
</evidence>
<feature type="transmembrane region" description="Helical" evidence="8">
    <location>
        <begin position="205"/>
        <end position="234"/>
    </location>
</feature>
<feature type="transmembrane region" description="Helical" evidence="8">
    <location>
        <begin position="139"/>
        <end position="160"/>
    </location>
</feature>
<comment type="subcellular location">
    <subcellularLocation>
        <location evidence="1">Nucleus inner membrane</location>
        <topology evidence="1">Multi-pass membrane protein</topology>
    </subcellularLocation>
</comment>
<evidence type="ECO:0000256" key="6">
    <source>
        <dbReference type="ARBA" id="ARBA00031700"/>
    </source>
</evidence>
<evidence type="ECO:0000256" key="5">
    <source>
        <dbReference type="ARBA" id="ARBA00023136"/>
    </source>
</evidence>
<dbReference type="PANTHER" id="PTHR31040">
    <property type="entry name" value="NURIM"/>
    <property type="match status" value="1"/>
</dbReference>
<comment type="caution">
    <text evidence="9">The sequence shown here is derived from an EMBL/GenBank/DDBJ whole genome shotgun (WGS) entry which is preliminary data.</text>
</comment>
<dbReference type="InterPro" id="IPR033580">
    <property type="entry name" value="Nurim-like"/>
</dbReference>
<dbReference type="EMBL" id="CAXLJM020000015">
    <property type="protein sequence ID" value="CAL8081266.1"/>
    <property type="molecule type" value="Genomic_DNA"/>
</dbReference>
<evidence type="ECO:0000256" key="4">
    <source>
        <dbReference type="ARBA" id="ARBA00022989"/>
    </source>
</evidence>
<evidence type="ECO:0000256" key="7">
    <source>
        <dbReference type="ARBA" id="ARBA00032957"/>
    </source>
</evidence>
<feature type="transmembrane region" description="Helical" evidence="8">
    <location>
        <begin position="21"/>
        <end position="41"/>
    </location>
</feature>
<keyword evidence="4 8" id="KW-1133">Transmembrane helix</keyword>
<evidence type="ECO:0000256" key="2">
    <source>
        <dbReference type="ARBA" id="ARBA00010631"/>
    </source>
</evidence>
<keyword evidence="3 8" id="KW-0812">Transmembrane</keyword>
<dbReference type="Proteomes" id="UP001642540">
    <property type="component" value="Unassembled WGS sequence"/>
</dbReference>